<keyword evidence="3" id="KW-1185">Reference proteome</keyword>
<dbReference type="AlphaFoldDB" id="A0A813HYV6"/>
<gene>
    <name evidence="2" type="ORF">PGLA1383_LOCUS57322</name>
</gene>
<comment type="caution">
    <text evidence="2">The sequence shown here is derived from an EMBL/GenBank/DDBJ whole genome shotgun (WGS) entry which is preliminary data.</text>
</comment>
<evidence type="ECO:0000313" key="3">
    <source>
        <dbReference type="Proteomes" id="UP000654075"/>
    </source>
</evidence>
<name>A0A813HYV6_POLGL</name>
<protein>
    <submittedName>
        <fullName evidence="2">Uncharacterized protein</fullName>
    </submittedName>
</protein>
<evidence type="ECO:0000313" key="2">
    <source>
        <dbReference type="EMBL" id="CAE8642924.1"/>
    </source>
</evidence>
<sequence>HLLLLGVDLAGVDLGDEGAEEHQTGGDSDGEDTASEGGVTSETPRPPTGDASDKSSVSPPAAADVEAAGLLSAAMELLEDAQVQQALMELDSRSGGHLAAWEPPWALEGLDELDASALATVPAATLRAWAQSFA</sequence>
<dbReference type="EMBL" id="CAJNNV010033227">
    <property type="protein sequence ID" value="CAE8642924.1"/>
    <property type="molecule type" value="Genomic_DNA"/>
</dbReference>
<feature type="non-terminal residue" evidence="2">
    <location>
        <position position="134"/>
    </location>
</feature>
<dbReference type="Proteomes" id="UP000654075">
    <property type="component" value="Unassembled WGS sequence"/>
</dbReference>
<feature type="non-terminal residue" evidence="2">
    <location>
        <position position="1"/>
    </location>
</feature>
<proteinExistence type="predicted"/>
<accession>A0A813HYV6</accession>
<reference evidence="2" key="1">
    <citation type="submission" date="2021-02" db="EMBL/GenBank/DDBJ databases">
        <authorList>
            <person name="Dougan E. K."/>
            <person name="Rhodes N."/>
            <person name="Thang M."/>
            <person name="Chan C."/>
        </authorList>
    </citation>
    <scope>NUCLEOTIDE SEQUENCE</scope>
</reference>
<feature type="region of interest" description="Disordered" evidence="1">
    <location>
        <begin position="15"/>
        <end position="63"/>
    </location>
</feature>
<evidence type="ECO:0000256" key="1">
    <source>
        <dbReference type="SAM" id="MobiDB-lite"/>
    </source>
</evidence>
<organism evidence="2 3">
    <name type="scientific">Polarella glacialis</name>
    <name type="common">Dinoflagellate</name>
    <dbReference type="NCBI Taxonomy" id="89957"/>
    <lineage>
        <taxon>Eukaryota</taxon>
        <taxon>Sar</taxon>
        <taxon>Alveolata</taxon>
        <taxon>Dinophyceae</taxon>
        <taxon>Suessiales</taxon>
        <taxon>Suessiaceae</taxon>
        <taxon>Polarella</taxon>
    </lineage>
</organism>
<dbReference type="OrthoDB" id="10659896at2759"/>